<dbReference type="RefSeq" id="WP_058241341.1">
    <property type="nucleotide sequence ID" value="NZ_CYPW01000040.1"/>
</dbReference>
<sequence length="232" mass="26550">MDLPEPRDFGWDLKGHGGAFSTVTHLSDGRTLFEVEHSPVQGVTAEMLHWWYGVYADLTLVIDGERYPAFLVAHPTEHVSLTSEKHDAGAPLAPGDHVTLVEVYGGDLRRLVNQRFEVTHLDASRYALQVKVKGVVIADVEFRYRDGDNGAAVRNTFTLGLRRGLWKPFVNRLLLPWVYHEDKTYAWVQHSIEEIGNLENFLPEIYARRDQGMTIYWNRNQPPDRDPHYVAT</sequence>
<dbReference type="AlphaFoldDB" id="A0A0P1FGB9"/>
<name>A0A0P1FGB9_9RHOB</name>
<keyword evidence="2" id="KW-1185">Reference proteome</keyword>
<evidence type="ECO:0000313" key="2">
    <source>
        <dbReference type="Proteomes" id="UP000054823"/>
    </source>
</evidence>
<evidence type="ECO:0008006" key="3">
    <source>
        <dbReference type="Google" id="ProtNLM"/>
    </source>
</evidence>
<dbReference type="STRING" id="321267.SHM7688_03663"/>
<proteinExistence type="predicted"/>
<organism evidence="1 2">
    <name type="scientific">Shimia marina</name>
    <dbReference type="NCBI Taxonomy" id="321267"/>
    <lineage>
        <taxon>Bacteria</taxon>
        <taxon>Pseudomonadati</taxon>
        <taxon>Pseudomonadota</taxon>
        <taxon>Alphaproteobacteria</taxon>
        <taxon>Rhodobacterales</taxon>
        <taxon>Roseobacteraceae</taxon>
    </lineage>
</organism>
<accession>A0A0P1FGB9</accession>
<dbReference type="Proteomes" id="UP000054823">
    <property type="component" value="Unassembled WGS sequence"/>
</dbReference>
<gene>
    <name evidence="1" type="ORF">SHM7688_03663</name>
</gene>
<reference evidence="1 2" key="1">
    <citation type="submission" date="2015-09" db="EMBL/GenBank/DDBJ databases">
        <authorList>
            <consortium name="Swine Surveillance"/>
        </authorList>
    </citation>
    <scope>NUCLEOTIDE SEQUENCE [LARGE SCALE GENOMIC DNA]</scope>
    <source>
        <strain evidence="1 2">CECT 7688</strain>
    </source>
</reference>
<evidence type="ECO:0000313" key="1">
    <source>
        <dbReference type="EMBL" id="CUH54193.1"/>
    </source>
</evidence>
<dbReference type="OrthoDB" id="2052122at2"/>
<dbReference type="EMBL" id="CYPW01000040">
    <property type="protein sequence ID" value="CUH54193.1"/>
    <property type="molecule type" value="Genomic_DNA"/>
</dbReference>
<protein>
    <recommendedName>
        <fullName evidence="3">DAPG hydrolase PhiG domain-containing protein</fullName>
    </recommendedName>
</protein>